<evidence type="ECO:0000256" key="8">
    <source>
        <dbReference type="ARBA" id="ARBA00023146"/>
    </source>
</evidence>
<dbReference type="InterPro" id="IPR014729">
    <property type="entry name" value="Rossmann-like_a/b/a_fold"/>
</dbReference>
<comment type="similarity">
    <text evidence="10">Belongs to the class-I aminoacyl-tRNA synthetase family.</text>
</comment>
<evidence type="ECO:0000259" key="11">
    <source>
        <dbReference type="Pfam" id="PF09334"/>
    </source>
</evidence>
<keyword evidence="4 10" id="KW-0436">Ligase</keyword>
<dbReference type="EC" id="6.1.1.10" evidence="2"/>
<name>A0A1F6WH06_9BACT</name>
<comment type="caution">
    <text evidence="12">The sequence shown here is derived from an EMBL/GenBank/DDBJ whole genome shotgun (WGS) entry which is preliminary data.</text>
</comment>
<keyword evidence="5 10" id="KW-0547">Nucleotide-binding</keyword>
<dbReference type="FunFam" id="2.170.220.10:FF:000003">
    <property type="entry name" value="Methionine--tRNA ligase"/>
    <property type="match status" value="1"/>
</dbReference>
<dbReference type="InterPro" id="IPR014758">
    <property type="entry name" value="Met-tRNA_synth"/>
</dbReference>
<evidence type="ECO:0000256" key="5">
    <source>
        <dbReference type="ARBA" id="ARBA00022741"/>
    </source>
</evidence>
<evidence type="ECO:0000256" key="2">
    <source>
        <dbReference type="ARBA" id="ARBA00012838"/>
    </source>
</evidence>
<dbReference type="Gene3D" id="1.10.730.10">
    <property type="entry name" value="Isoleucyl-tRNA Synthetase, Domain 1"/>
    <property type="match status" value="1"/>
</dbReference>
<dbReference type="CDD" id="cd00814">
    <property type="entry name" value="MetRS_core"/>
    <property type="match status" value="1"/>
</dbReference>
<keyword evidence="6 10" id="KW-0067">ATP-binding</keyword>
<evidence type="ECO:0000256" key="1">
    <source>
        <dbReference type="ARBA" id="ARBA00003314"/>
    </source>
</evidence>
<comment type="function">
    <text evidence="1">Is required not only for elongation of protein synthesis but also for the initiation of all mRNA translation through initiator tRNA(fMet) aminoacylation.</text>
</comment>
<evidence type="ECO:0000256" key="9">
    <source>
        <dbReference type="ARBA" id="ARBA00030904"/>
    </source>
</evidence>
<sequence length="506" mass="57438">MAKNFYITTTLPYVNSDPHLGFAMELIRADVIARFKKTQGFDIFFNTGTDEHGLKIWQAAQKAGLPPTRAGGARAGQNIQSYCDARAARFRELVPALGILPEVNFIRTTDSRHERAAREFWKICHKAGYIYKKNYAIKYCVGCELEKTESELENGRCPVHPARELETIEEENYFFRFSAFQNQLLEFYKKTPDFVVPENRFREIKKFMESGLQDFSISRLKEKMPWGVEVPDDSSQVMYVWFDALTNYISALGWGTSPLLSKEGAGGGSLGEENLFEKFWVNGTPTQYCGKDNLRQQSAMWQAMLMAAGLPTSRQIVIDGFINISGQKMSKSVGNIADPFELVKEYSADAVRYFVLRELHPFEDSDYTPEKFKEAYNANLANGLGNLVSRIMKMAESALVAPVLEPLADNLPPEFSSALEKFETNKAADFVWNKIGKLDSEIQKTQPFSLIKTDAEKGREIIRNLILGLWNIIPMLQILLPDTAQLIKETIKLNKMPAESLFLRKE</sequence>
<dbReference type="InterPro" id="IPR015413">
    <property type="entry name" value="Methionyl/Leucyl_tRNA_Synth"/>
</dbReference>
<evidence type="ECO:0000256" key="7">
    <source>
        <dbReference type="ARBA" id="ARBA00022917"/>
    </source>
</evidence>
<dbReference type="Gene3D" id="2.170.220.10">
    <property type="match status" value="1"/>
</dbReference>
<dbReference type="GO" id="GO:0005524">
    <property type="term" value="F:ATP binding"/>
    <property type="evidence" value="ECO:0007669"/>
    <property type="project" value="UniProtKB-KW"/>
</dbReference>
<dbReference type="Proteomes" id="UP000179880">
    <property type="component" value="Unassembled WGS sequence"/>
</dbReference>
<dbReference type="PANTHER" id="PTHR43326">
    <property type="entry name" value="METHIONYL-TRNA SYNTHETASE"/>
    <property type="match status" value="1"/>
</dbReference>
<dbReference type="NCBIfam" id="TIGR00398">
    <property type="entry name" value="metG"/>
    <property type="match status" value="1"/>
</dbReference>
<evidence type="ECO:0000256" key="10">
    <source>
        <dbReference type="RuleBase" id="RU363039"/>
    </source>
</evidence>
<feature type="domain" description="Methionyl/Leucyl tRNA synthetase" evidence="11">
    <location>
        <begin position="149"/>
        <end position="392"/>
    </location>
</feature>
<reference evidence="12 13" key="1">
    <citation type="journal article" date="2016" name="Nat. Commun.">
        <title>Thousands of microbial genomes shed light on interconnected biogeochemical processes in an aquifer system.</title>
        <authorList>
            <person name="Anantharaman K."/>
            <person name="Brown C.T."/>
            <person name="Hug L.A."/>
            <person name="Sharon I."/>
            <person name="Castelle C.J."/>
            <person name="Probst A.J."/>
            <person name="Thomas B.C."/>
            <person name="Singh A."/>
            <person name="Wilkins M.J."/>
            <person name="Karaoz U."/>
            <person name="Brodie E.L."/>
            <person name="Williams K.H."/>
            <person name="Hubbard S.S."/>
            <person name="Banfield J.F."/>
        </authorList>
    </citation>
    <scope>NUCLEOTIDE SEQUENCE [LARGE SCALE GENOMIC DNA]</scope>
</reference>
<evidence type="ECO:0000256" key="6">
    <source>
        <dbReference type="ARBA" id="ARBA00022840"/>
    </source>
</evidence>
<protein>
    <recommendedName>
        <fullName evidence="3">Methionine--tRNA ligase</fullName>
        <ecNumber evidence="2">6.1.1.10</ecNumber>
    </recommendedName>
    <alternativeName>
        <fullName evidence="9">Methionyl-tRNA synthetase</fullName>
    </alternativeName>
</protein>
<evidence type="ECO:0000313" key="13">
    <source>
        <dbReference type="Proteomes" id="UP000179880"/>
    </source>
</evidence>
<evidence type="ECO:0000256" key="3">
    <source>
        <dbReference type="ARBA" id="ARBA00018753"/>
    </source>
</evidence>
<dbReference type="InterPro" id="IPR023457">
    <property type="entry name" value="Met-tRNA_synth_2"/>
</dbReference>
<dbReference type="PANTHER" id="PTHR43326:SF1">
    <property type="entry name" value="METHIONINE--TRNA LIGASE, MITOCHONDRIAL"/>
    <property type="match status" value="1"/>
</dbReference>
<dbReference type="EMBL" id="MFUH01000040">
    <property type="protein sequence ID" value="OGI81142.1"/>
    <property type="molecule type" value="Genomic_DNA"/>
</dbReference>
<gene>
    <name evidence="12" type="ORF">A3B93_02580</name>
</gene>
<dbReference type="Gene3D" id="3.40.50.620">
    <property type="entry name" value="HUPs"/>
    <property type="match status" value="1"/>
</dbReference>
<dbReference type="SUPFAM" id="SSF47323">
    <property type="entry name" value="Anticodon-binding domain of a subclass of class I aminoacyl-tRNA synthetases"/>
    <property type="match status" value="1"/>
</dbReference>
<evidence type="ECO:0000313" key="12">
    <source>
        <dbReference type="EMBL" id="OGI81142.1"/>
    </source>
</evidence>
<dbReference type="InterPro" id="IPR009080">
    <property type="entry name" value="tRNAsynth_Ia_anticodon-bd"/>
</dbReference>
<dbReference type="GO" id="GO:0006431">
    <property type="term" value="P:methionyl-tRNA aminoacylation"/>
    <property type="evidence" value="ECO:0007669"/>
    <property type="project" value="InterPro"/>
</dbReference>
<keyword evidence="8 10" id="KW-0030">Aminoacyl-tRNA synthetase</keyword>
<organism evidence="12 13">
    <name type="scientific">Candidatus Nomurabacteria bacterium RIFCSPHIGHO2_02_FULL_42_24</name>
    <dbReference type="NCBI Taxonomy" id="1801757"/>
    <lineage>
        <taxon>Bacteria</taxon>
        <taxon>Candidatus Nomuraibacteriota</taxon>
    </lineage>
</organism>
<dbReference type="AlphaFoldDB" id="A0A1F6WH06"/>
<dbReference type="GO" id="GO:0004825">
    <property type="term" value="F:methionine-tRNA ligase activity"/>
    <property type="evidence" value="ECO:0007669"/>
    <property type="project" value="UniProtKB-EC"/>
</dbReference>
<proteinExistence type="inferred from homology"/>
<dbReference type="Pfam" id="PF09334">
    <property type="entry name" value="tRNA-synt_1g"/>
    <property type="match status" value="1"/>
</dbReference>
<dbReference type="SUPFAM" id="SSF52374">
    <property type="entry name" value="Nucleotidylyl transferase"/>
    <property type="match status" value="1"/>
</dbReference>
<accession>A0A1F6WH06</accession>
<dbReference type="PRINTS" id="PR01041">
    <property type="entry name" value="TRNASYNTHMET"/>
</dbReference>
<keyword evidence="7 10" id="KW-0648">Protein biosynthesis</keyword>
<evidence type="ECO:0000256" key="4">
    <source>
        <dbReference type="ARBA" id="ARBA00022598"/>
    </source>
</evidence>
<dbReference type="InterPro" id="IPR033911">
    <property type="entry name" value="MetRS_core"/>
</dbReference>